<keyword evidence="5 9" id="KW-0822">Tryptophan biosynthesis</keyword>
<keyword evidence="4 9" id="KW-0028">Amino-acid biosynthesis</keyword>
<keyword evidence="6 9" id="KW-0057">Aromatic amino acid biosynthesis</keyword>
<dbReference type="Proteomes" id="UP000242469">
    <property type="component" value="Unassembled WGS sequence"/>
</dbReference>
<evidence type="ECO:0000256" key="3">
    <source>
        <dbReference type="ARBA" id="ARBA00011270"/>
    </source>
</evidence>
<dbReference type="HAMAP" id="MF_00131">
    <property type="entry name" value="Trp_synth_alpha"/>
    <property type="match status" value="1"/>
</dbReference>
<dbReference type="Gene3D" id="3.20.20.70">
    <property type="entry name" value="Aldolase class I"/>
    <property type="match status" value="1"/>
</dbReference>
<dbReference type="InterPro" id="IPR013785">
    <property type="entry name" value="Aldolase_TIM"/>
</dbReference>
<reference evidence="12" key="1">
    <citation type="submission" date="2016-10" db="EMBL/GenBank/DDBJ databases">
        <authorList>
            <person name="Varghese N."/>
            <person name="Submissions S."/>
        </authorList>
    </citation>
    <scope>NUCLEOTIDE SEQUENCE [LARGE SCALE GENOMIC DNA]</scope>
    <source>
        <strain evidence="12">DSM 11526</strain>
    </source>
</reference>
<evidence type="ECO:0000313" key="11">
    <source>
        <dbReference type="EMBL" id="SEA93077.1"/>
    </source>
</evidence>
<dbReference type="FunFam" id="3.20.20.70:FF:000037">
    <property type="entry name" value="Tryptophan synthase alpha chain"/>
    <property type="match status" value="1"/>
</dbReference>
<dbReference type="EMBL" id="FNRJ01000010">
    <property type="protein sequence ID" value="SEA93077.1"/>
    <property type="molecule type" value="Genomic_DNA"/>
</dbReference>
<feature type="active site" description="Proton acceptor" evidence="9">
    <location>
        <position position="66"/>
    </location>
</feature>
<comment type="function">
    <text evidence="1 9">The alpha subunit is responsible for the aldol cleavage of indoleglycerol phosphate to indole and glyceraldehyde 3-phosphate.</text>
</comment>
<dbReference type="GO" id="GO:0004834">
    <property type="term" value="F:tryptophan synthase activity"/>
    <property type="evidence" value="ECO:0007669"/>
    <property type="project" value="UniProtKB-UniRule"/>
</dbReference>
<organism evidence="11 12">
    <name type="scientific">Marinobacterium iners DSM 11526</name>
    <dbReference type="NCBI Taxonomy" id="1122198"/>
    <lineage>
        <taxon>Bacteria</taxon>
        <taxon>Pseudomonadati</taxon>
        <taxon>Pseudomonadota</taxon>
        <taxon>Gammaproteobacteria</taxon>
        <taxon>Oceanospirillales</taxon>
        <taxon>Oceanospirillaceae</taxon>
        <taxon>Marinobacterium</taxon>
    </lineage>
</organism>
<evidence type="ECO:0000256" key="1">
    <source>
        <dbReference type="ARBA" id="ARBA00003365"/>
    </source>
</evidence>
<keyword evidence="12" id="KW-1185">Reference proteome</keyword>
<evidence type="ECO:0000256" key="8">
    <source>
        <dbReference type="ARBA" id="ARBA00049047"/>
    </source>
</evidence>
<evidence type="ECO:0000256" key="6">
    <source>
        <dbReference type="ARBA" id="ARBA00023141"/>
    </source>
</evidence>
<dbReference type="PROSITE" id="PS00167">
    <property type="entry name" value="TRP_SYNTHASE_ALPHA"/>
    <property type="match status" value="1"/>
</dbReference>
<comment type="pathway">
    <text evidence="2 9">Amino-acid biosynthesis; L-tryptophan biosynthesis; L-tryptophan from chorismate: step 5/5.</text>
</comment>
<dbReference type="NCBIfam" id="TIGR00262">
    <property type="entry name" value="trpA"/>
    <property type="match status" value="1"/>
</dbReference>
<dbReference type="InterPro" id="IPR011060">
    <property type="entry name" value="RibuloseP-bd_barrel"/>
</dbReference>
<dbReference type="PANTHER" id="PTHR43406:SF1">
    <property type="entry name" value="TRYPTOPHAN SYNTHASE ALPHA CHAIN, CHLOROPLASTIC"/>
    <property type="match status" value="1"/>
</dbReference>
<evidence type="ECO:0000256" key="5">
    <source>
        <dbReference type="ARBA" id="ARBA00022822"/>
    </source>
</evidence>
<dbReference type="OrthoDB" id="9804578at2"/>
<name>A0A1H4F835_9GAMM</name>
<accession>A0A1H4F835</accession>
<comment type="similarity">
    <text evidence="9 10">Belongs to the TrpA family.</text>
</comment>
<dbReference type="STRING" id="1122198.SAMN02745729_11076"/>
<gene>
    <name evidence="9" type="primary">trpA</name>
    <name evidence="11" type="ORF">SAMN02745729_11076</name>
</gene>
<dbReference type="EC" id="4.2.1.20" evidence="9"/>
<dbReference type="UniPathway" id="UPA00035">
    <property type="reaction ID" value="UER00044"/>
</dbReference>
<keyword evidence="7 9" id="KW-0456">Lyase</keyword>
<dbReference type="Pfam" id="PF00290">
    <property type="entry name" value="Trp_syntA"/>
    <property type="match status" value="1"/>
</dbReference>
<evidence type="ECO:0000256" key="7">
    <source>
        <dbReference type="ARBA" id="ARBA00023239"/>
    </source>
</evidence>
<sequence length="275" mass="29250">MTANNIASRMERRFAALKQENRAALVTFVTGGDPDYDNSLKTLLGLPGAGADIIELGMPFTDPMADGAAIQLGSQRALAGGQNMVKTLQMVRELRKQDQDTPVVLMGYYNPVYRYGVEKFLQEAAEAGVDGLIVVDLPPEHDDELCIPAREVGIHFIRLATPTTDAKRLPGVLNNTSGFLYYVSSTGVTGAAAPTPEKVQKEVEAIKAHTEIPVAVGFGIRTPEQAARIAGFADGVVVGSALVDCIAQAETPEAGTQAVLALTRELSTAVRTARQ</sequence>
<evidence type="ECO:0000256" key="10">
    <source>
        <dbReference type="RuleBase" id="RU003662"/>
    </source>
</evidence>
<comment type="catalytic activity">
    <reaction evidence="8 9">
        <text>(1S,2R)-1-C-(indol-3-yl)glycerol 3-phosphate + L-serine = D-glyceraldehyde 3-phosphate + L-tryptophan + H2O</text>
        <dbReference type="Rhea" id="RHEA:10532"/>
        <dbReference type="ChEBI" id="CHEBI:15377"/>
        <dbReference type="ChEBI" id="CHEBI:33384"/>
        <dbReference type="ChEBI" id="CHEBI:57912"/>
        <dbReference type="ChEBI" id="CHEBI:58866"/>
        <dbReference type="ChEBI" id="CHEBI:59776"/>
        <dbReference type="EC" id="4.2.1.20"/>
    </reaction>
</comment>
<dbReference type="GO" id="GO:0005829">
    <property type="term" value="C:cytosol"/>
    <property type="evidence" value="ECO:0007669"/>
    <property type="project" value="TreeGrafter"/>
</dbReference>
<evidence type="ECO:0000256" key="2">
    <source>
        <dbReference type="ARBA" id="ARBA00004733"/>
    </source>
</evidence>
<dbReference type="InterPro" id="IPR002028">
    <property type="entry name" value="Trp_synthase_suA"/>
</dbReference>
<dbReference type="RefSeq" id="WP_091826972.1">
    <property type="nucleotide sequence ID" value="NZ_FNRJ01000010.1"/>
</dbReference>
<dbReference type="SUPFAM" id="SSF51366">
    <property type="entry name" value="Ribulose-phoshate binding barrel"/>
    <property type="match status" value="1"/>
</dbReference>
<evidence type="ECO:0000256" key="9">
    <source>
        <dbReference type="HAMAP-Rule" id="MF_00131"/>
    </source>
</evidence>
<dbReference type="PANTHER" id="PTHR43406">
    <property type="entry name" value="TRYPTOPHAN SYNTHASE, ALPHA CHAIN"/>
    <property type="match status" value="1"/>
</dbReference>
<evidence type="ECO:0000313" key="12">
    <source>
        <dbReference type="Proteomes" id="UP000242469"/>
    </source>
</evidence>
<dbReference type="AlphaFoldDB" id="A0A1H4F835"/>
<evidence type="ECO:0000256" key="4">
    <source>
        <dbReference type="ARBA" id="ARBA00022605"/>
    </source>
</evidence>
<dbReference type="CDD" id="cd04724">
    <property type="entry name" value="Tryptophan_synthase_alpha"/>
    <property type="match status" value="1"/>
</dbReference>
<proteinExistence type="inferred from homology"/>
<feature type="active site" description="Proton acceptor" evidence="9">
    <location>
        <position position="55"/>
    </location>
</feature>
<dbReference type="InterPro" id="IPR018204">
    <property type="entry name" value="Trp_synthase_alpha_AS"/>
</dbReference>
<protein>
    <recommendedName>
        <fullName evidence="9">Tryptophan synthase alpha chain</fullName>
        <ecNumber evidence="9">4.2.1.20</ecNumber>
    </recommendedName>
</protein>
<comment type="subunit">
    <text evidence="3 9">Tetramer of two alpha and two beta chains.</text>
</comment>